<dbReference type="Pfam" id="PF02545">
    <property type="entry name" value="Maf"/>
    <property type="match status" value="1"/>
</dbReference>
<proteinExistence type="inferred from homology"/>
<dbReference type="PANTHER" id="PTHR43213:SF5">
    <property type="entry name" value="BIFUNCTIONAL DTTP_UTP PYROPHOSPHATASE_METHYLTRANSFERASE PROTEIN-RELATED"/>
    <property type="match status" value="1"/>
</dbReference>
<evidence type="ECO:0000256" key="3">
    <source>
        <dbReference type="ARBA" id="ARBA00023080"/>
    </source>
</evidence>
<dbReference type="InterPro" id="IPR003697">
    <property type="entry name" value="Maf-like"/>
</dbReference>
<accession>A0A518CRU4</accession>
<keyword evidence="6" id="KW-1185">Reference proteome</keyword>
<feature type="site" description="Important for substrate specificity" evidence="4">
    <location>
        <position position="19"/>
    </location>
</feature>
<evidence type="ECO:0000256" key="4">
    <source>
        <dbReference type="HAMAP-Rule" id="MF_00528"/>
    </source>
</evidence>
<dbReference type="GO" id="GO:0005737">
    <property type="term" value="C:cytoplasm"/>
    <property type="evidence" value="ECO:0007669"/>
    <property type="project" value="UniProtKB-SubCell"/>
</dbReference>
<comment type="subcellular location">
    <subcellularLocation>
        <location evidence="4">Cytoplasm</location>
    </subcellularLocation>
</comment>
<evidence type="ECO:0000313" key="6">
    <source>
        <dbReference type="Proteomes" id="UP000317178"/>
    </source>
</evidence>
<dbReference type="SUPFAM" id="SSF52972">
    <property type="entry name" value="ITPase-like"/>
    <property type="match status" value="1"/>
</dbReference>
<dbReference type="OrthoDB" id="9807767at2"/>
<evidence type="ECO:0000313" key="5">
    <source>
        <dbReference type="EMBL" id="QDU81949.1"/>
    </source>
</evidence>
<protein>
    <recommendedName>
        <fullName evidence="4">dTTP/UTP pyrophosphatase</fullName>
        <shortName evidence="4">dTTPase/UTPase</shortName>
        <ecNumber evidence="4">3.6.1.9</ecNumber>
    </recommendedName>
    <alternativeName>
        <fullName evidence="4">Nucleoside triphosphate pyrophosphatase</fullName>
    </alternativeName>
    <alternativeName>
        <fullName evidence="4">Nucleotide pyrophosphatase</fullName>
        <shortName evidence="4">Nucleotide PPase</shortName>
    </alternativeName>
</protein>
<comment type="catalytic activity">
    <reaction evidence="4">
        <text>UTP + H2O = UMP + diphosphate + H(+)</text>
        <dbReference type="Rhea" id="RHEA:29395"/>
        <dbReference type="ChEBI" id="CHEBI:15377"/>
        <dbReference type="ChEBI" id="CHEBI:15378"/>
        <dbReference type="ChEBI" id="CHEBI:33019"/>
        <dbReference type="ChEBI" id="CHEBI:46398"/>
        <dbReference type="ChEBI" id="CHEBI:57865"/>
        <dbReference type="EC" id="3.6.1.9"/>
    </reaction>
</comment>
<keyword evidence="3 4" id="KW-0546">Nucleotide metabolism</keyword>
<reference evidence="5 6" key="1">
    <citation type="submission" date="2019-02" db="EMBL/GenBank/DDBJ databases">
        <title>Deep-cultivation of Planctomycetes and their phenomic and genomic characterization uncovers novel biology.</title>
        <authorList>
            <person name="Wiegand S."/>
            <person name="Jogler M."/>
            <person name="Boedeker C."/>
            <person name="Pinto D."/>
            <person name="Vollmers J."/>
            <person name="Rivas-Marin E."/>
            <person name="Kohn T."/>
            <person name="Peeters S.H."/>
            <person name="Heuer A."/>
            <person name="Rast P."/>
            <person name="Oberbeckmann S."/>
            <person name="Bunk B."/>
            <person name="Jeske O."/>
            <person name="Meyerdierks A."/>
            <person name="Storesund J.E."/>
            <person name="Kallscheuer N."/>
            <person name="Luecker S."/>
            <person name="Lage O.M."/>
            <person name="Pohl T."/>
            <person name="Merkel B.J."/>
            <person name="Hornburger P."/>
            <person name="Mueller R.-W."/>
            <person name="Bruemmer F."/>
            <person name="Labrenz M."/>
            <person name="Spormann A.M."/>
            <person name="Op den Camp H."/>
            <person name="Overmann J."/>
            <person name="Amann R."/>
            <person name="Jetten M.S.M."/>
            <person name="Mascher T."/>
            <person name="Medema M.H."/>
            <person name="Devos D.P."/>
            <person name="Kaster A.-K."/>
            <person name="Ovreas L."/>
            <person name="Rohde M."/>
            <person name="Galperin M.Y."/>
            <person name="Jogler C."/>
        </authorList>
    </citation>
    <scope>NUCLEOTIDE SEQUENCE [LARGE SCALE GENOMIC DNA]</scope>
    <source>
        <strain evidence="5 6">Pla110</strain>
    </source>
</reference>
<dbReference type="GO" id="GO:0036221">
    <property type="term" value="F:UTP diphosphatase activity"/>
    <property type="evidence" value="ECO:0007669"/>
    <property type="project" value="RHEA"/>
</dbReference>
<dbReference type="AlphaFoldDB" id="A0A518CRU4"/>
<evidence type="ECO:0000256" key="1">
    <source>
        <dbReference type="ARBA" id="ARBA00001968"/>
    </source>
</evidence>
<comment type="function">
    <text evidence="4">Nucleoside triphosphate pyrophosphatase that hydrolyzes dTTP and UTP. May have a dual role in cell division arrest and in preventing the incorporation of modified nucleotides into cellular nucleic acids.</text>
</comment>
<dbReference type="EC" id="3.6.1.9" evidence="4"/>
<feature type="active site" description="Proton acceptor" evidence="4">
    <location>
        <position position="89"/>
    </location>
</feature>
<dbReference type="Gene3D" id="3.90.950.10">
    <property type="match status" value="1"/>
</dbReference>
<feature type="site" description="Important for substrate specificity" evidence="4">
    <location>
        <position position="189"/>
    </location>
</feature>
<comment type="cofactor">
    <cofactor evidence="1 4">
        <name>a divalent metal cation</name>
        <dbReference type="ChEBI" id="CHEBI:60240"/>
    </cofactor>
</comment>
<dbReference type="Proteomes" id="UP000317178">
    <property type="component" value="Chromosome"/>
</dbReference>
<dbReference type="PIRSF" id="PIRSF006305">
    <property type="entry name" value="Maf"/>
    <property type="match status" value="1"/>
</dbReference>
<organism evidence="5 6">
    <name type="scientific">Polystyrenella longa</name>
    <dbReference type="NCBI Taxonomy" id="2528007"/>
    <lineage>
        <taxon>Bacteria</taxon>
        <taxon>Pseudomonadati</taxon>
        <taxon>Planctomycetota</taxon>
        <taxon>Planctomycetia</taxon>
        <taxon>Planctomycetales</taxon>
        <taxon>Planctomycetaceae</taxon>
        <taxon>Polystyrenella</taxon>
    </lineage>
</organism>
<comment type="catalytic activity">
    <reaction evidence="4">
        <text>dTTP + H2O = dTMP + diphosphate + H(+)</text>
        <dbReference type="Rhea" id="RHEA:28534"/>
        <dbReference type="ChEBI" id="CHEBI:15377"/>
        <dbReference type="ChEBI" id="CHEBI:15378"/>
        <dbReference type="ChEBI" id="CHEBI:33019"/>
        <dbReference type="ChEBI" id="CHEBI:37568"/>
        <dbReference type="ChEBI" id="CHEBI:63528"/>
        <dbReference type="EC" id="3.6.1.9"/>
    </reaction>
</comment>
<name>A0A518CRU4_9PLAN</name>
<gene>
    <name evidence="5" type="primary">yhdE</name>
    <name evidence="5" type="ORF">Pla110_37010</name>
</gene>
<dbReference type="PANTHER" id="PTHR43213">
    <property type="entry name" value="BIFUNCTIONAL DTTP/UTP PYROPHOSPHATASE/METHYLTRANSFERASE PROTEIN-RELATED"/>
    <property type="match status" value="1"/>
</dbReference>
<dbReference type="GO" id="GO:0009117">
    <property type="term" value="P:nucleotide metabolic process"/>
    <property type="evidence" value="ECO:0007669"/>
    <property type="project" value="UniProtKB-KW"/>
</dbReference>
<dbReference type="InterPro" id="IPR029001">
    <property type="entry name" value="ITPase-like_fam"/>
</dbReference>
<dbReference type="KEGG" id="plon:Pla110_37010"/>
<dbReference type="GO" id="GO:0036218">
    <property type="term" value="F:dTTP diphosphatase activity"/>
    <property type="evidence" value="ECO:0007669"/>
    <property type="project" value="RHEA"/>
</dbReference>
<sequence length="230" mass="25857">MDTMAAQLGKIILGSRSPRRAELLQLLIPAEQIEILTPANSVESGFQDAHTWREIERLVSEIARTKNDDVIQQLEDAGRTDYQAVLTADTVIVCLEPRQVDDKVATLHVLGQPHEEGDWQSEVRRWFKQYYFGRDHWAVTALCLIDSTGWLHESVVRTTVTFRRADLKLLDWYLSTKEPLGKAGGYAIQEAGSMFVESIEGSLTNVVGLPLESLNKLLKDCEIDTAMSKS</sequence>
<keyword evidence="4" id="KW-0963">Cytoplasm</keyword>
<comment type="caution">
    <text evidence="4">Lacks conserved residue(s) required for the propagation of feature annotation.</text>
</comment>
<feature type="site" description="Important for substrate specificity" evidence="4">
    <location>
        <position position="90"/>
    </location>
</feature>
<keyword evidence="2 4" id="KW-0378">Hydrolase</keyword>
<dbReference type="EMBL" id="CP036281">
    <property type="protein sequence ID" value="QDU81949.1"/>
    <property type="molecule type" value="Genomic_DNA"/>
</dbReference>
<comment type="similarity">
    <text evidence="4">Belongs to the Maf family. YhdE subfamily.</text>
</comment>
<evidence type="ECO:0000256" key="2">
    <source>
        <dbReference type="ARBA" id="ARBA00022801"/>
    </source>
</evidence>
<dbReference type="HAMAP" id="MF_00528">
    <property type="entry name" value="Maf"/>
    <property type="match status" value="1"/>
</dbReference>